<proteinExistence type="inferred from homology"/>
<gene>
    <name evidence="7" type="ORF">ABA45_16130</name>
</gene>
<protein>
    <submittedName>
        <fullName evidence="7">Phosphonate ABC transporter permease</fullName>
    </submittedName>
</protein>
<dbReference type="AlphaFoldDB" id="A0A0H4I7S2"/>
<dbReference type="PANTHER" id="PTHR43496:SF1">
    <property type="entry name" value="POLYGALACTURONAN_RHAMNOGALACTURONAN TRANSPORT SYSTEM PERMEASE PROTEIN YTEP"/>
    <property type="match status" value="1"/>
</dbReference>
<keyword evidence="4 5" id="KW-0472">Membrane</keyword>
<keyword evidence="3 5" id="KW-1133">Transmembrane helix</keyword>
<feature type="transmembrane region" description="Helical" evidence="5">
    <location>
        <begin position="363"/>
        <end position="382"/>
    </location>
</feature>
<evidence type="ECO:0000256" key="1">
    <source>
        <dbReference type="ARBA" id="ARBA00004651"/>
    </source>
</evidence>
<dbReference type="Gene3D" id="1.10.3720.10">
    <property type="entry name" value="MetI-like"/>
    <property type="match status" value="2"/>
</dbReference>
<dbReference type="GO" id="GO:0005886">
    <property type="term" value="C:plasma membrane"/>
    <property type="evidence" value="ECO:0007669"/>
    <property type="project" value="UniProtKB-SubCell"/>
</dbReference>
<dbReference type="KEGG" id="mpq:ABA45_16130"/>
<feature type="transmembrane region" description="Helical" evidence="5">
    <location>
        <begin position="394"/>
        <end position="415"/>
    </location>
</feature>
<evidence type="ECO:0000313" key="8">
    <source>
        <dbReference type="Proteomes" id="UP000036406"/>
    </source>
</evidence>
<keyword evidence="5" id="KW-0813">Transport</keyword>
<feature type="transmembrane region" description="Helical" evidence="5">
    <location>
        <begin position="306"/>
        <end position="333"/>
    </location>
</feature>
<keyword evidence="8" id="KW-1185">Reference proteome</keyword>
<dbReference type="Proteomes" id="UP000036406">
    <property type="component" value="Chromosome"/>
</dbReference>
<feature type="domain" description="ABC transmembrane type-1" evidence="6">
    <location>
        <begin position="357"/>
        <end position="552"/>
    </location>
</feature>
<name>A0A0H4I7S2_9GAMM</name>
<dbReference type="PANTHER" id="PTHR43496">
    <property type="entry name" value="PROTEIN LPLB"/>
    <property type="match status" value="1"/>
</dbReference>
<comment type="subcellular location">
    <subcellularLocation>
        <location evidence="1 5">Cell membrane</location>
        <topology evidence="1 5">Multi-pass membrane protein</topology>
    </subcellularLocation>
</comment>
<dbReference type="EMBL" id="CP011494">
    <property type="protein sequence ID" value="AKO53765.1"/>
    <property type="molecule type" value="Genomic_DNA"/>
</dbReference>
<dbReference type="InterPro" id="IPR035906">
    <property type="entry name" value="MetI-like_sf"/>
</dbReference>
<feature type="transmembrane region" description="Helical" evidence="5">
    <location>
        <begin position="531"/>
        <end position="555"/>
    </location>
</feature>
<keyword evidence="2 5" id="KW-0812">Transmembrane</keyword>
<feature type="transmembrane region" description="Helical" evidence="5">
    <location>
        <begin position="427"/>
        <end position="446"/>
    </location>
</feature>
<evidence type="ECO:0000259" key="6">
    <source>
        <dbReference type="PROSITE" id="PS50928"/>
    </source>
</evidence>
<evidence type="ECO:0000256" key="2">
    <source>
        <dbReference type="ARBA" id="ARBA00022692"/>
    </source>
</evidence>
<dbReference type="Pfam" id="PF00528">
    <property type="entry name" value="BPD_transp_1"/>
    <property type="match status" value="2"/>
</dbReference>
<evidence type="ECO:0000256" key="5">
    <source>
        <dbReference type="RuleBase" id="RU363032"/>
    </source>
</evidence>
<accession>A0A0H4I7S2</accession>
<feature type="domain" description="ABC transmembrane type-1" evidence="6">
    <location>
        <begin position="79"/>
        <end position="276"/>
    </location>
</feature>
<sequence length="571" mass="62624">MQTIVYDGNKAVRLTKPKLSTDDKVMRVILVVAALILLLTIAFPLYSMLAKSAENSQGEFIGFANFTAYFANPSLYQSIEQSIFVAGTATLTVLTLSVLYAYGLTRTCMPLKGFFNIVAMIPLLAPSLLPAISLVYIFGNQGIAKEFLFGHTIYGPIGIVMGLVIWVFPPALMILKTSLQNTDGRLYEAATVMRSSPLRTFFVVTLPSIKYGLISAMFVVFTLTATDFGVAKVIGGQYNVLATDLFKQVIGQQNFQMGAVVGIVLLLPAVLAFFVDRYVQRKQVSLLSSRSVLYVPRRNLLKDNIFFVYCSVVAAVLIGILAMAAYASFVTFWPYNLTLSLNNYAFDMMDGGGWSAFTNSLEMALYTALFGTIFIFTTAYALEKSQGFRRMRGLIGMLTLLPMAVPGMVLGLSYIFFFNSPDNPLNFLYGSMAIMVISTIVHFYTVSHITAVTALKQVAPELESVAASLNVPIYKTFFRVTVPMCLPAILNISTYLFTTAMTTVSALIFLYSSDTQLASVAVLNMEGAGDIAPAAAMAMMIVITSAGVRIIHWLLTMKLRSRLLLWRSPAL</sequence>
<dbReference type="RefSeq" id="WP_048387843.1">
    <property type="nucleotide sequence ID" value="NZ_CP011494.1"/>
</dbReference>
<dbReference type="GO" id="GO:0055085">
    <property type="term" value="P:transmembrane transport"/>
    <property type="evidence" value="ECO:0007669"/>
    <property type="project" value="InterPro"/>
</dbReference>
<dbReference type="STRING" id="330734.ABA45_16130"/>
<feature type="transmembrane region" description="Helical" evidence="5">
    <location>
        <begin position="488"/>
        <end position="511"/>
    </location>
</feature>
<dbReference type="InterPro" id="IPR017664">
    <property type="entry name" value="AminoethylPonate_ABC_perm-1"/>
</dbReference>
<feature type="transmembrane region" description="Helical" evidence="5">
    <location>
        <begin position="114"/>
        <end position="138"/>
    </location>
</feature>
<dbReference type="SUPFAM" id="SSF161098">
    <property type="entry name" value="MetI-like"/>
    <property type="match status" value="2"/>
</dbReference>
<feature type="transmembrane region" description="Helical" evidence="5">
    <location>
        <begin position="201"/>
        <end position="223"/>
    </location>
</feature>
<dbReference type="NCBIfam" id="TIGR03262">
    <property type="entry name" value="PhnU2"/>
    <property type="match status" value="1"/>
</dbReference>
<feature type="transmembrane region" description="Helical" evidence="5">
    <location>
        <begin position="25"/>
        <end position="46"/>
    </location>
</feature>
<dbReference type="InterPro" id="IPR000515">
    <property type="entry name" value="MetI-like"/>
</dbReference>
<dbReference type="CDD" id="cd06261">
    <property type="entry name" value="TM_PBP2"/>
    <property type="match status" value="2"/>
</dbReference>
<feature type="transmembrane region" description="Helical" evidence="5">
    <location>
        <begin position="153"/>
        <end position="175"/>
    </location>
</feature>
<organism evidence="7 8">
    <name type="scientific">Marinobacter psychrophilus</name>
    <dbReference type="NCBI Taxonomy" id="330734"/>
    <lineage>
        <taxon>Bacteria</taxon>
        <taxon>Pseudomonadati</taxon>
        <taxon>Pseudomonadota</taxon>
        <taxon>Gammaproteobacteria</taxon>
        <taxon>Pseudomonadales</taxon>
        <taxon>Marinobacteraceae</taxon>
        <taxon>Marinobacter</taxon>
    </lineage>
</organism>
<reference evidence="7 8" key="1">
    <citation type="submission" date="2015-05" db="EMBL/GenBank/DDBJ databases">
        <title>Complete genome of Marinobacter psychrophilus strain 20041T isolated from sea-ice of the Canadian Basin.</title>
        <authorList>
            <person name="Song L."/>
            <person name="Ren L."/>
            <person name="Yu Y."/>
            <person name="Wang X."/>
        </authorList>
    </citation>
    <scope>NUCLEOTIDE SEQUENCE [LARGE SCALE GENOMIC DNA]</scope>
    <source>
        <strain evidence="7 8">20041</strain>
    </source>
</reference>
<evidence type="ECO:0000256" key="4">
    <source>
        <dbReference type="ARBA" id="ARBA00023136"/>
    </source>
</evidence>
<feature type="transmembrane region" description="Helical" evidence="5">
    <location>
        <begin position="255"/>
        <end position="275"/>
    </location>
</feature>
<feature type="transmembrane region" description="Helical" evidence="5">
    <location>
        <begin position="83"/>
        <end position="102"/>
    </location>
</feature>
<evidence type="ECO:0000313" key="7">
    <source>
        <dbReference type="EMBL" id="AKO53765.1"/>
    </source>
</evidence>
<dbReference type="PATRIC" id="fig|330734.3.peg.3396"/>
<evidence type="ECO:0000256" key="3">
    <source>
        <dbReference type="ARBA" id="ARBA00022989"/>
    </source>
</evidence>
<dbReference type="PROSITE" id="PS50928">
    <property type="entry name" value="ABC_TM1"/>
    <property type="match status" value="2"/>
</dbReference>
<comment type="similarity">
    <text evidence="5">Belongs to the binding-protein-dependent transport system permease family.</text>
</comment>